<comment type="caution">
    <text evidence="2">The sequence shown here is derived from an EMBL/GenBank/DDBJ whole genome shotgun (WGS) entry which is preliminary data.</text>
</comment>
<evidence type="ECO:0000313" key="3">
    <source>
        <dbReference type="Proteomes" id="UP000310108"/>
    </source>
</evidence>
<proteinExistence type="predicted"/>
<sequence length="227" mass="24582">MFISISTTFPLAFMVTLTWALRQGDPGRGAPLPDHLIMVPRWEVPSPDGNGKTLSLRGTVEEVAAQMRGLGATFDADDDDDEEEDYLGKVATPAVERRAVFTNEEATLCHNFGEGNRSAVHVGIKFLRTMGGRPQNGAGPANCGRVSCRHDTGIWWCNDAEDSKELASFADIADGAQRVLDKCLDKQDAKQGEGMTVSGQAFHKDGWNVVIRGGDDCENSAVNINSR</sequence>
<evidence type="ECO:0008006" key="4">
    <source>
        <dbReference type="Google" id="ProtNLM"/>
    </source>
</evidence>
<keyword evidence="1" id="KW-0732">Signal</keyword>
<reference evidence="2 3" key="1">
    <citation type="journal article" date="2019" name="PLoS ONE">
        <title>Comparative genome analysis indicates high evolutionary potential of pathogenicity genes in Colletotrichum tanaceti.</title>
        <authorList>
            <person name="Lelwala R.V."/>
            <person name="Korhonen P.K."/>
            <person name="Young N.D."/>
            <person name="Scott J.B."/>
            <person name="Ades P.A."/>
            <person name="Gasser R.B."/>
            <person name="Taylor P.W.J."/>
        </authorList>
    </citation>
    <scope>NUCLEOTIDE SEQUENCE [LARGE SCALE GENOMIC DNA]</scope>
    <source>
        <strain evidence="2">BRIP57314</strain>
    </source>
</reference>
<gene>
    <name evidence="2" type="ORF">CTA1_3175</name>
</gene>
<organism evidence="2 3">
    <name type="scientific">Colletotrichum tanaceti</name>
    <dbReference type="NCBI Taxonomy" id="1306861"/>
    <lineage>
        <taxon>Eukaryota</taxon>
        <taxon>Fungi</taxon>
        <taxon>Dikarya</taxon>
        <taxon>Ascomycota</taxon>
        <taxon>Pezizomycotina</taxon>
        <taxon>Sordariomycetes</taxon>
        <taxon>Hypocreomycetidae</taxon>
        <taxon>Glomerellales</taxon>
        <taxon>Glomerellaceae</taxon>
        <taxon>Colletotrichum</taxon>
        <taxon>Colletotrichum destructivum species complex</taxon>
    </lineage>
</organism>
<dbReference type="PANTHER" id="PTHR35605:SF1">
    <property type="entry name" value="ECP2 EFFECTOR PROTEIN DOMAIN-CONTAINING PROTEIN-RELATED"/>
    <property type="match status" value="1"/>
</dbReference>
<name>A0A4U6XSJ5_9PEZI</name>
<dbReference type="AlphaFoldDB" id="A0A4U6XSJ5"/>
<evidence type="ECO:0000256" key="1">
    <source>
        <dbReference type="SAM" id="SignalP"/>
    </source>
</evidence>
<feature type="chain" id="PRO_5020654279" description="Ecp2 effector protein domain-containing protein" evidence="1">
    <location>
        <begin position="21"/>
        <end position="227"/>
    </location>
</feature>
<dbReference type="PANTHER" id="PTHR35605">
    <property type="entry name" value="ECP2 EFFECTOR PROTEIN DOMAIN-CONTAINING PROTEIN-RELATED"/>
    <property type="match status" value="1"/>
</dbReference>
<dbReference type="Proteomes" id="UP000310108">
    <property type="component" value="Unassembled WGS sequence"/>
</dbReference>
<accession>A0A4U6XSJ5</accession>
<evidence type="ECO:0000313" key="2">
    <source>
        <dbReference type="EMBL" id="TKW58729.1"/>
    </source>
</evidence>
<protein>
    <recommendedName>
        <fullName evidence="4">Ecp2 effector protein domain-containing protein</fullName>
    </recommendedName>
</protein>
<feature type="signal peptide" evidence="1">
    <location>
        <begin position="1"/>
        <end position="20"/>
    </location>
</feature>
<keyword evidence="3" id="KW-1185">Reference proteome</keyword>
<dbReference type="STRING" id="1306861.A0A4U6XSJ5"/>
<dbReference type="EMBL" id="PJEX01000020">
    <property type="protein sequence ID" value="TKW58729.1"/>
    <property type="molecule type" value="Genomic_DNA"/>
</dbReference>